<evidence type="ECO:0000256" key="1">
    <source>
        <dbReference type="SAM" id="MobiDB-lite"/>
    </source>
</evidence>
<dbReference type="AlphaFoldDB" id="A0AAD8MFJ5"/>
<dbReference type="Proteomes" id="UP001237642">
    <property type="component" value="Unassembled WGS sequence"/>
</dbReference>
<comment type="caution">
    <text evidence="2">The sequence shown here is derived from an EMBL/GenBank/DDBJ whole genome shotgun (WGS) entry which is preliminary data.</text>
</comment>
<evidence type="ECO:0000313" key="3">
    <source>
        <dbReference type="Proteomes" id="UP001237642"/>
    </source>
</evidence>
<proteinExistence type="predicted"/>
<dbReference type="PANTHER" id="PTHR34962:SF1">
    <property type="entry name" value="EMBRYO DEFECTIVE 1703-RELATED"/>
    <property type="match status" value="1"/>
</dbReference>
<reference evidence="2" key="1">
    <citation type="submission" date="2023-02" db="EMBL/GenBank/DDBJ databases">
        <title>Genome of toxic invasive species Heracleum sosnowskyi carries increased number of genes despite the absence of recent whole-genome duplications.</title>
        <authorList>
            <person name="Schelkunov M."/>
            <person name="Shtratnikova V."/>
            <person name="Makarenko M."/>
            <person name="Klepikova A."/>
            <person name="Omelchenko D."/>
            <person name="Novikova G."/>
            <person name="Obukhova E."/>
            <person name="Bogdanov V."/>
            <person name="Penin A."/>
            <person name="Logacheva M."/>
        </authorList>
    </citation>
    <scope>NUCLEOTIDE SEQUENCE</scope>
    <source>
        <strain evidence="2">Hsosn_3</strain>
        <tissue evidence="2">Leaf</tissue>
    </source>
</reference>
<evidence type="ECO:0000313" key="2">
    <source>
        <dbReference type="EMBL" id="KAK1374010.1"/>
    </source>
</evidence>
<feature type="compositionally biased region" description="Basic and acidic residues" evidence="1">
    <location>
        <begin position="544"/>
        <end position="555"/>
    </location>
</feature>
<keyword evidence="3" id="KW-1185">Reference proteome</keyword>
<feature type="compositionally biased region" description="Basic residues" evidence="1">
    <location>
        <begin position="1214"/>
        <end position="1231"/>
    </location>
</feature>
<organism evidence="2 3">
    <name type="scientific">Heracleum sosnowskyi</name>
    <dbReference type="NCBI Taxonomy" id="360622"/>
    <lineage>
        <taxon>Eukaryota</taxon>
        <taxon>Viridiplantae</taxon>
        <taxon>Streptophyta</taxon>
        <taxon>Embryophyta</taxon>
        <taxon>Tracheophyta</taxon>
        <taxon>Spermatophyta</taxon>
        <taxon>Magnoliopsida</taxon>
        <taxon>eudicotyledons</taxon>
        <taxon>Gunneridae</taxon>
        <taxon>Pentapetalae</taxon>
        <taxon>asterids</taxon>
        <taxon>campanulids</taxon>
        <taxon>Apiales</taxon>
        <taxon>Apiaceae</taxon>
        <taxon>Apioideae</taxon>
        <taxon>apioid superclade</taxon>
        <taxon>Tordylieae</taxon>
        <taxon>Tordyliinae</taxon>
        <taxon>Heracleum</taxon>
    </lineage>
</organism>
<sequence length="1231" mass="139726">MEILSSTTPTTCHIFPKLSFLSPKICLKTTQFNKTHFKFTIHIPFSPTLPLSNAKRFKLSAHFGGPTSRRNSLRKKLTQHKQVCDNFPVLDLSSEPQKNVVEFNDENLDYNLDSGRVEIEGSVESSGVKKESFEIYDDSGLSSKLRRWVDQYEADIEFWGIGSGRIFTVFRDSDGKIERVDVNEEEIMWRSGFEPALYKASEVEDLSEVNLKIAHAKSLAREMENGNNVLSEFSSVAKFVDSSGELGFGSSIRGVSFPPGLLVKMSKVGVVALCGLFVFWAVKRLFKDDEDKTEYSLMEKEMLRRKMKARLEKDKLVKGNVEVIQASKKVEFPSIEKPLLDRQAVLDNIARAKASDNSLALQISSGVEAVKSTDFDDKIQEIKTMARHARELEKKHQGGLDGSDGEDNPIVNELSSGKKVIQEEREKSFSSSNGQNHGYIGKLEDVHETIITTPLDDPNSNGSCIHVKTSVENSEAIKSSTSEIYVSNVSENRANEEKDDDLNTFDTIETNKVSDSSATHFHEPNKISFKAKPKVIRSVKEAREYLSKKRDRQEQSEEILSKTLPKDDSSSRNRWDEETSQQLDRNHNLRDVSMYTSPDLMHGKFASPEHSHESIPLRSVDPKAAEDLYEAVDHQILRASSSPGNSTEKGPSSINVPIDGDLERQRNQGQHKDILALTPDLDVKSDSTTSQPACEPHLNAEETISTESNTAEDIAEEIKHQMPDSKDVAASEATNGNWMEHNFHEFEPVAKKIAVGFKDNYTVARQKKINQELNLDSEKRVPEYDEGDGELEWMKDDRLREIVFQVRENELMGRDPFHLMDAEDKKAFFGGLEKKVEKVNEKLQNLHEWVHSNIENLDYGADGISIHDPPEKVIPRWKGPPVDTSPQSLDDYVKQRQALVNENLGGQFIEKEEAESPFQTSLKSSPYENGVTKSVISNQNNNNQDRIVKPPKIIIEGSDGSVRAGKKAGKEYWEHTKKWSRGFLDSYNAETDPEIKATMKDIGKDLKRWITEKEIKESADLMDKLPERGQKFIQEKLNKVKREMELYGPQAVINKYSEYTEEKEEDYLWWLDLPCVLCIELYTNQDGDQNIGFYSLEMAADLELDPKQYHMIAFEDTGDCKNMCYIIQSHLEMLGNGNAFVIAQQPKDAYREARSNGFNVTVIRKGELKLNVDQNLEEVEEQITEIGSKMYHDKMMKGRSMDISSLTKGVFGIKKPKKRRSKKKLKKPTKH</sequence>
<feature type="region of interest" description="Disordered" evidence="1">
    <location>
        <begin position="1212"/>
        <end position="1231"/>
    </location>
</feature>
<feature type="region of interest" description="Disordered" evidence="1">
    <location>
        <begin position="544"/>
        <end position="591"/>
    </location>
</feature>
<feature type="region of interest" description="Disordered" evidence="1">
    <location>
        <begin position="638"/>
        <end position="659"/>
    </location>
</feature>
<feature type="compositionally biased region" description="Polar residues" evidence="1">
    <location>
        <begin position="638"/>
        <end position="655"/>
    </location>
</feature>
<accession>A0AAD8MFJ5</accession>
<protein>
    <submittedName>
        <fullName evidence="2">Embryo defective</fullName>
    </submittedName>
</protein>
<feature type="compositionally biased region" description="Basic and acidic residues" evidence="1">
    <location>
        <begin position="564"/>
        <end position="577"/>
    </location>
</feature>
<dbReference type="EMBL" id="JAUIZM010000007">
    <property type="protein sequence ID" value="KAK1374010.1"/>
    <property type="molecule type" value="Genomic_DNA"/>
</dbReference>
<name>A0AAD8MFJ5_9APIA</name>
<gene>
    <name evidence="2" type="ORF">POM88_030203</name>
</gene>
<reference evidence="2" key="2">
    <citation type="submission" date="2023-05" db="EMBL/GenBank/DDBJ databases">
        <authorList>
            <person name="Schelkunov M.I."/>
        </authorList>
    </citation>
    <scope>NUCLEOTIDE SEQUENCE</scope>
    <source>
        <strain evidence="2">Hsosn_3</strain>
        <tissue evidence="2">Leaf</tissue>
    </source>
</reference>
<dbReference type="PANTHER" id="PTHR34962">
    <property type="entry name" value="EMBRYO DEFECTIVE 1703-RELATED"/>
    <property type="match status" value="1"/>
</dbReference>